<evidence type="ECO:0000256" key="3">
    <source>
        <dbReference type="ARBA" id="ARBA00022679"/>
    </source>
</evidence>
<evidence type="ECO:0000256" key="10">
    <source>
        <dbReference type="ARBA" id="ARBA00049535"/>
    </source>
</evidence>
<dbReference type="InterPro" id="IPR029057">
    <property type="entry name" value="PRTase-like"/>
</dbReference>
<reference evidence="12" key="1">
    <citation type="submission" date="2020-10" db="EMBL/GenBank/DDBJ databases">
        <authorList>
            <person name="Gilroy R."/>
        </authorList>
    </citation>
    <scope>NUCLEOTIDE SEQUENCE</scope>
    <source>
        <strain evidence="12">2478</strain>
    </source>
</reference>
<evidence type="ECO:0000256" key="9">
    <source>
        <dbReference type="ARBA" id="ARBA00022842"/>
    </source>
</evidence>
<dbReference type="PROSITE" id="PS00114">
    <property type="entry name" value="PRPP_SYNTHASE"/>
    <property type="match status" value="1"/>
</dbReference>
<dbReference type="GO" id="GO:0005737">
    <property type="term" value="C:cytoplasm"/>
    <property type="evidence" value="ECO:0007669"/>
    <property type="project" value="TreeGrafter"/>
</dbReference>
<dbReference type="NCBIfam" id="NF002320">
    <property type="entry name" value="PRK01259.1"/>
    <property type="match status" value="1"/>
</dbReference>
<proteinExistence type="predicted"/>
<dbReference type="SUPFAM" id="SSF53271">
    <property type="entry name" value="PRTase-like"/>
    <property type="match status" value="1"/>
</dbReference>
<dbReference type="EMBL" id="JADILZ010000018">
    <property type="protein sequence ID" value="MBO8477640.1"/>
    <property type="molecule type" value="Genomic_DNA"/>
</dbReference>
<evidence type="ECO:0000256" key="1">
    <source>
        <dbReference type="ARBA" id="ARBA00013247"/>
    </source>
</evidence>
<protein>
    <recommendedName>
        <fullName evidence="1">ribose-phosphate diphosphokinase</fullName>
        <ecNumber evidence="1">2.7.6.1</ecNumber>
    </recommendedName>
</protein>
<feature type="domain" description="Ribose-phosphate pyrophosphokinase N-terminal" evidence="11">
    <location>
        <begin position="7"/>
        <end position="122"/>
    </location>
</feature>
<dbReference type="PANTHER" id="PTHR10210">
    <property type="entry name" value="RIBOSE-PHOSPHATE DIPHOSPHOKINASE FAMILY MEMBER"/>
    <property type="match status" value="1"/>
</dbReference>
<evidence type="ECO:0000256" key="4">
    <source>
        <dbReference type="ARBA" id="ARBA00022723"/>
    </source>
</evidence>
<dbReference type="InterPro" id="IPR005946">
    <property type="entry name" value="Rib-P_diPkinase"/>
</dbReference>
<dbReference type="GO" id="GO:0006015">
    <property type="term" value="P:5-phosphoribose 1-diphosphate biosynthetic process"/>
    <property type="evidence" value="ECO:0007669"/>
    <property type="project" value="TreeGrafter"/>
</dbReference>
<name>A0A9D9IT06_9BACT</name>
<keyword evidence="6" id="KW-0547">Nucleotide-binding</keyword>
<dbReference type="GO" id="GO:0016301">
    <property type="term" value="F:kinase activity"/>
    <property type="evidence" value="ECO:0007669"/>
    <property type="project" value="UniProtKB-KW"/>
</dbReference>
<dbReference type="Pfam" id="PF13793">
    <property type="entry name" value="Pribosyltran_N"/>
    <property type="match status" value="1"/>
</dbReference>
<dbReference type="FunFam" id="3.40.50.2020:FF:000002">
    <property type="entry name" value="Ribose-phosphate pyrophosphokinase"/>
    <property type="match status" value="1"/>
</dbReference>
<evidence type="ECO:0000256" key="2">
    <source>
        <dbReference type="ARBA" id="ARBA00022490"/>
    </source>
</evidence>
<dbReference type="Gene3D" id="3.40.50.2020">
    <property type="match status" value="2"/>
</dbReference>
<dbReference type="GO" id="GO:0004749">
    <property type="term" value="F:ribose phosphate diphosphokinase activity"/>
    <property type="evidence" value="ECO:0007669"/>
    <property type="project" value="UniProtKB-EC"/>
</dbReference>
<gene>
    <name evidence="12" type="ORF">IAB80_01900</name>
</gene>
<keyword evidence="4" id="KW-0479">Metal-binding</keyword>
<evidence type="ECO:0000256" key="8">
    <source>
        <dbReference type="ARBA" id="ARBA00022840"/>
    </source>
</evidence>
<dbReference type="InterPro" id="IPR029099">
    <property type="entry name" value="Pribosyltran_N"/>
</dbReference>
<dbReference type="Proteomes" id="UP000823771">
    <property type="component" value="Unassembled WGS sequence"/>
</dbReference>
<evidence type="ECO:0000256" key="7">
    <source>
        <dbReference type="ARBA" id="ARBA00022777"/>
    </source>
</evidence>
<dbReference type="InterPro" id="IPR000842">
    <property type="entry name" value="PRib_PP_synth_CS"/>
</dbReference>
<organism evidence="12 13">
    <name type="scientific">Candidatus Cryptobacteroides excrementipullorum</name>
    <dbReference type="NCBI Taxonomy" id="2840761"/>
    <lineage>
        <taxon>Bacteria</taxon>
        <taxon>Pseudomonadati</taxon>
        <taxon>Bacteroidota</taxon>
        <taxon>Bacteroidia</taxon>
        <taxon>Bacteroidales</taxon>
        <taxon>Candidatus Cryptobacteroides</taxon>
    </lineage>
</organism>
<evidence type="ECO:0000256" key="6">
    <source>
        <dbReference type="ARBA" id="ARBA00022741"/>
    </source>
</evidence>
<dbReference type="NCBIfam" id="TIGR01251">
    <property type="entry name" value="ribP_PPkin"/>
    <property type="match status" value="1"/>
</dbReference>
<evidence type="ECO:0000313" key="13">
    <source>
        <dbReference type="Proteomes" id="UP000823771"/>
    </source>
</evidence>
<dbReference type="AlphaFoldDB" id="A0A9D9IT06"/>
<sequence>MHNEHKMKIFACRSSKPLAEKIARSLGTELGKSEVLAFSDGEFQPSFNESVRGATVFIVQSTFPPVDNLFELLLMIDAAKRASAHTVVAVMPYFGWARQDRKDKPRVSIGAKLVANVLHAAGCDRVMTCDLHADQIQGFFDFPVDHLYASNIFLPYLRDKNIENLAIAAPDMGGAKRANAYARYLQCPVIVCHKSRERANVVGSITAIGDVAGKNVLIVDDMIDTAGTLTKAANVLKEMGALSVRACATHAVFSGKAYERIAESALEEVIVTDTIPLSSDPEKDTSKITVLSVAETFANTIYKVYNYEPISDSFII</sequence>
<evidence type="ECO:0000259" key="11">
    <source>
        <dbReference type="Pfam" id="PF13793"/>
    </source>
</evidence>
<keyword evidence="2" id="KW-0963">Cytoplasm</keyword>
<dbReference type="GO" id="GO:0005524">
    <property type="term" value="F:ATP binding"/>
    <property type="evidence" value="ECO:0007669"/>
    <property type="project" value="UniProtKB-KW"/>
</dbReference>
<accession>A0A9D9IT06</accession>
<dbReference type="InterPro" id="IPR000836">
    <property type="entry name" value="PRTase_dom"/>
</dbReference>
<keyword evidence="3" id="KW-0808">Transferase</keyword>
<keyword evidence="5" id="KW-0545">Nucleotide biosynthesis</keyword>
<dbReference type="GO" id="GO:0009156">
    <property type="term" value="P:ribonucleoside monophosphate biosynthetic process"/>
    <property type="evidence" value="ECO:0007669"/>
    <property type="project" value="InterPro"/>
</dbReference>
<dbReference type="GO" id="GO:0002189">
    <property type="term" value="C:ribose phosphate diphosphokinase complex"/>
    <property type="evidence" value="ECO:0007669"/>
    <property type="project" value="TreeGrafter"/>
</dbReference>
<evidence type="ECO:0000313" key="12">
    <source>
        <dbReference type="EMBL" id="MBO8477640.1"/>
    </source>
</evidence>
<dbReference type="SMART" id="SM01400">
    <property type="entry name" value="Pribosyltran_N"/>
    <property type="match status" value="1"/>
</dbReference>
<dbReference type="FunFam" id="3.40.50.2020:FF:000007">
    <property type="entry name" value="Ribose-phosphate pyrophosphokinase"/>
    <property type="match status" value="1"/>
</dbReference>
<dbReference type="PANTHER" id="PTHR10210:SF41">
    <property type="entry name" value="RIBOSE-PHOSPHATE PYROPHOSPHOKINASE 1, CHLOROPLASTIC"/>
    <property type="match status" value="1"/>
</dbReference>
<keyword evidence="8" id="KW-0067">ATP-binding</keyword>
<comment type="catalytic activity">
    <reaction evidence="10">
        <text>D-ribose 5-phosphate + ATP = 5-phospho-alpha-D-ribose 1-diphosphate + AMP + H(+)</text>
        <dbReference type="Rhea" id="RHEA:15609"/>
        <dbReference type="ChEBI" id="CHEBI:15378"/>
        <dbReference type="ChEBI" id="CHEBI:30616"/>
        <dbReference type="ChEBI" id="CHEBI:58017"/>
        <dbReference type="ChEBI" id="CHEBI:78346"/>
        <dbReference type="ChEBI" id="CHEBI:456215"/>
        <dbReference type="EC" id="2.7.6.1"/>
    </reaction>
</comment>
<reference evidence="12" key="2">
    <citation type="journal article" date="2021" name="PeerJ">
        <title>Extensive microbial diversity within the chicken gut microbiome revealed by metagenomics and culture.</title>
        <authorList>
            <person name="Gilroy R."/>
            <person name="Ravi A."/>
            <person name="Getino M."/>
            <person name="Pursley I."/>
            <person name="Horton D.L."/>
            <person name="Alikhan N.F."/>
            <person name="Baker D."/>
            <person name="Gharbi K."/>
            <person name="Hall N."/>
            <person name="Watson M."/>
            <person name="Adriaenssens E.M."/>
            <person name="Foster-Nyarko E."/>
            <person name="Jarju S."/>
            <person name="Secka A."/>
            <person name="Antonio M."/>
            <person name="Oren A."/>
            <person name="Chaudhuri R.R."/>
            <person name="La Ragione R."/>
            <person name="Hildebrand F."/>
            <person name="Pallen M.J."/>
        </authorList>
    </citation>
    <scope>NUCLEOTIDE SEQUENCE</scope>
    <source>
        <strain evidence="12">2478</strain>
    </source>
</reference>
<dbReference type="Pfam" id="PF14572">
    <property type="entry name" value="Pribosyl_synth"/>
    <property type="match status" value="1"/>
</dbReference>
<dbReference type="GO" id="GO:0006164">
    <property type="term" value="P:purine nucleotide biosynthetic process"/>
    <property type="evidence" value="ECO:0007669"/>
    <property type="project" value="TreeGrafter"/>
</dbReference>
<keyword evidence="7" id="KW-0418">Kinase</keyword>
<comment type="caution">
    <text evidence="12">The sequence shown here is derived from an EMBL/GenBank/DDBJ whole genome shotgun (WGS) entry which is preliminary data.</text>
</comment>
<dbReference type="CDD" id="cd06223">
    <property type="entry name" value="PRTases_typeI"/>
    <property type="match status" value="1"/>
</dbReference>
<dbReference type="EC" id="2.7.6.1" evidence="1"/>
<evidence type="ECO:0000256" key="5">
    <source>
        <dbReference type="ARBA" id="ARBA00022727"/>
    </source>
</evidence>
<dbReference type="GO" id="GO:0000287">
    <property type="term" value="F:magnesium ion binding"/>
    <property type="evidence" value="ECO:0007669"/>
    <property type="project" value="InterPro"/>
</dbReference>
<keyword evidence="9" id="KW-0460">Magnesium</keyword>